<sequence>MSETDKNVLLIGDELLAERRGGPEARLPDDMHPLAARTIHAIDWLNDWTGRIVCLMVVPIIFAMVYEVVARKFFVAPTLWSYDVSRMLYGMSFMLGAGYALMRGLHIRADFIYRGFSERIQGRIDLILYVVLFMPSMLLLLYAGYEFALKSILQGERAGDSTWAPIVWPVKSSFAIGVALLALQGISEILKSWYAATRGKWPV</sequence>
<evidence type="ECO:0000256" key="5">
    <source>
        <dbReference type="ARBA" id="ARBA00022692"/>
    </source>
</evidence>
<comment type="caution">
    <text evidence="11">The sequence shown here is derived from an EMBL/GenBank/DDBJ whole genome shotgun (WGS) entry which is preliminary data.</text>
</comment>
<evidence type="ECO:0000256" key="6">
    <source>
        <dbReference type="ARBA" id="ARBA00022989"/>
    </source>
</evidence>
<keyword evidence="12" id="KW-1185">Reference proteome</keyword>
<comment type="subunit">
    <text evidence="9">The complex comprises the extracytoplasmic solute receptor protein and the two transmembrane proteins.</text>
</comment>
<comment type="similarity">
    <text evidence="8 9">Belongs to the TRAP transporter small permease family.</text>
</comment>
<feature type="transmembrane region" description="Helical" evidence="9">
    <location>
        <begin position="86"/>
        <end position="105"/>
    </location>
</feature>
<keyword evidence="5 9" id="KW-0812">Transmembrane</keyword>
<keyword evidence="2 9" id="KW-0813">Transport</keyword>
<keyword evidence="6 9" id="KW-1133">Transmembrane helix</keyword>
<keyword evidence="3" id="KW-1003">Cell membrane</keyword>
<dbReference type="Proteomes" id="UP000246352">
    <property type="component" value="Unassembled WGS sequence"/>
</dbReference>
<dbReference type="RefSeq" id="WP_210205826.1">
    <property type="nucleotide sequence ID" value="NZ_QGTR01000003.1"/>
</dbReference>
<evidence type="ECO:0000256" key="4">
    <source>
        <dbReference type="ARBA" id="ARBA00022519"/>
    </source>
</evidence>
<reference evidence="11 12" key="1">
    <citation type="submission" date="2018-05" db="EMBL/GenBank/DDBJ databases">
        <title>Genomic Encyclopedia of Type Strains, Phase IV (KMG-IV): sequencing the most valuable type-strain genomes for metagenomic binning, comparative biology and taxonomic classification.</title>
        <authorList>
            <person name="Goeker M."/>
        </authorList>
    </citation>
    <scope>NUCLEOTIDE SEQUENCE [LARGE SCALE GENOMIC DNA]</scope>
    <source>
        <strain evidence="11 12">DSM 16791</strain>
    </source>
</reference>
<evidence type="ECO:0000256" key="7">
    <source>
        <dbReference type="ARBA" id="ARBA00023136"/>
    </source>
</evidence>
<dbReference type="PANTHER" id="PTHR35011:SF4">
    <property type="entry name" value="SLL1102 PROTEIN"/>
    <property type="match status" value="1"/>
</dbReference>
<organism evidence="11 12">
    <name type="scientific">Hoeflea marina</name>
    <dbReference type="NCBI Taxonomy" id="274592"/>
    <lineage>
        <taxon>Bacteria</taxon>
        <taxon>Pseudomonadati</taxon>
        <taxon>Pseudomonadota</taxon>
        <taxon>Alphaproteobacteria</taxon>
        <taxon>Hyphomicrobiales</taxon>
        <taxon>Rhizobiaceae</taxon>
        <taxon>Hoeflea</taxon>
    </lineage>
</organism>
<evidence type="ECO:0000256" key="8">
    <source>
        <dbReference type="ARBA" id="ARBA00038436"/>
    </source>
</evidence>
<dbReference type="InterPro" id="IPR055348">
    <property type="entry name" value="DctQ"/>
</dbReference>
<proteinExistence type="inferred from homology"/>
<comment type="function">
    <text evidence="9">Part of the tripartite ATP-independent periplasmic (TRAP) transport system.</text>
</comment>
<evidence type="ECO:0000313" key="11">
    <source>
        <dbReference type="EMBL" id="PWW00004.1"/>
    </source>
</evidence>
<dbReference type="InterPro" id="IPR007387">
    <property type="entry name" value="TRAP_DctQ"/>
</dbReference>
<dbReference type="AlphaFoldDB" id="A0A317PI32"/>
<dbReference type="Pfam" id="PF04290">
    <property type="entry name" value="DctQ"/>
    <property type="match status" value="1"/>
</dbReference>
<dbReference type="GO" id="GO:0022857">
    <property type="term" value="F:transmembrane transporter activity"/>
    <property type="evidence" value="ECO:0007669"/>
    <property type="project" value="UniProtKB-UniRule"/>
</dbReference>
<dbReference type="EMBL" id="QGTR01000003">
    <property type="protein sequence ID" value="PWW00004.1"/>
    <property type="molecule type" value="Genomic_DNA"/>
</dbReference>
<protein>
    <recommendedName>
        <fullName evidence="9">TRAP transporter small permease protein</fullName>
    </recommendedName>
</protein>
<feature type="transmembrane region" description="Helical" evidence="9">
    <location>
        <begin position="165"/>
        <end position="183"/>
    </location>
</feature>
<evidence type="ECO:0000313" key="12">
    <source>
        <dbReference type="Proteomes" id="UP000246352"/>
    </source>
</evidence>
<evidence type="ECO:0000256" key="3">
    <source>
        <dbReference type="ARBA" id="ARBA00022475"/>
    </source>
</evidence>
<feature type="transmembrane region" description="Helical" evidence="9">
    <location>
        <begin position="126"/>
        <end position="145"/>
    </location>
</feature>
<gene>
    <name evidence="11" type="ORF">DFR52_103205</name>
</gene>
<dbReference type="GO" id="GO:0005886">
    <property type="term" value="C:plasma membrane"/>
    <property type="evidence" value="ECO:0007669"/>
    <property type="project" value="UniProtKB-SubCell"/>
</dbReference>
<evidence type="ECO:0000256" key="1">
    <source>
        <dbReference type="ARBA" id="ARBA00004429"/>
    </source>
</evidence>
<evidence type="ECO:0000259" key="10">
    <source>
        <dbReference type="Pfam" id="PF04290"/>
    </source>
</evidence>
<name>A0A317PI32_9HYPH</name>
<evidence type="ECO:0000256" key="9">
    <source>
        <dbReference type="RuleBase" id="RU369079"/>
    </source>
</evidence>
<comment type="subcellular location">
    <subcellularLocation>
        <location evidence="1 9">Cell inner membrane</location>
        <topology evidence="1 9">Multi-pass membrane protein</topology>
    </subcellularLocation>
</comment>
<feature type="domain" description="Tripartite ATP-independent periplasmic transporters DctQ component" evidence="10">
    <location>
        <begin position="61"/>
        <end position="193"/>
    </location>
</feature>
<keyword evidence="7 9" id="KW-0472">Membrane</keyword>
<evidence type="ECO:0000256" key="2">
    <source>
        <dbReference type="ARBA" id="ARBA00022448"/>
    </source>
</evidence>
<keyword evidence="4 9" id="KW-0997">Cell inner membrane</keyword>
<accession>A0A317PI32</accession>
<feature type="transmembrane region" description="Helical" evidence="9">
    <location>
        <begin position="48"/>
        <end position="66"/>
    </location>
</feature>
<dbReference type="PANTHER" id="PTHR35011">
    <property type="entry name" value="2,3-DIKETO-L-GULONATE TRAP TRANSPORTER SMALL PERMEASE PROTEIN YIAM"/>
    <property type="match status" value="1"/>
</dbReference>